<feature type="transmembrane region" description="Helical" evidence="1">
    <location>
        <begin position="24"/>
        <end position="49"/>
    </location>
</feature>
<organism evidence="2 3">
    <name type="scientific">Actinoplanes philippinensis</name>
    <dbReference type="NCBI Taxonomy" id="35752"/>
    <lineage>
        <taxon>Bacteria</taxon>
        <taxon>Bacillati</taxon>
        <taxon>Actinomycetota</taxon>
        <taxon>Actinomycetes</taxon>
        <taxon>Micromonosporales</taxon>
        <taxon>Micromonosporaceae</taxon>
        <taxon>Actinoplanes</taxon>
    </lineage>
</organism>
<keyword evidence="3" id="KW-1185">Reference proteome</keyword>
<evidence type="ECO:0000313" key="3">
    <source>
        <dbReference type="Proteomes" id="UP000199645"/>
    </source>
</evidence>
<dbReference type="EMBL" id="FONV01000009">
    <property type="protein sequence ID" value="SFF37765.1"/>
    <property type="molecule type" value="Genomic_DNA"/>
</dbReference>
<feature type="transmembrane region" description="Helical" evidence="1">
    <location>
        <begin position="61"/>
        <end position="84"/>
    </location>
</feature>
<evidence type="ECO:0000313" key="2">
    <source>
        <dbReference type="EMBL" id="SFF37765.1"/>
    </source>
</evidence>
<keyword evidence="1" id="KW-1133">Transmembrane helix</keyword>
<proteinExistence type="predicted"/>
<dbReference type="AlphaFoldDB" id="A0A1I2I612"/>
<dbReference type="Proteomes" id="UP000199645">
    <property type="component" value="Unassembled WGS sequence"/>
</dbReference>
<dbReference type="STRING" id="35752.SAMN05421541_109353"/>
<evidence type="ECO:0000256" key="1">
    <source>
        <dbReference type="SAM" id="Phobius"/>
    </source>
</evidence>
<accession>A0A1I2I612</accession>
<dbReference type="RefSeq" id="WP_093618130.1">
    <property type="nucleotide sequence ID" value="NZ_BOMT01000052.1"/>
</dbReference>
<keyword evidence="1" id="KW-0472">Membrane</keyword>
<protein>
    <submittedName>
        <fullName evidence="2">Uncharacterized protein</fullName>
    </submittedName>
</protein>
<reference evidence="2 3" key="1">
    <citation type="submission" date="2016-10" db="EMBL/GenBank/DDBJ databases">
        <authorList>
            <person name="de Groot N.N."/>
        </authorList>
    </citation>
    <scope>NUCLEOTIDE SEQUENCE [LARGE SCALE GENOMIC DNA]</scope>
    <source>
        <strain evidence="2 3">DSM 43019</strain>
    </source>
</reference>
<name>A0A1I2I612_9ACTN</name>
<feature type="transmembrane region" description="Helical" evidence="1">
    <location>
        <begin position="91"/>
        <end position="109"/>
    </location>
</feature>
<keyword evidence="1" id="KW-0812">Transmembrane</keyword>
<sequence length="116" mass="12621">MRSTRTTSAPATGRGVRIPLPARIIIAVILTVAGEFLATACSLIASWQYDGGFFSDHPWQLWFALACAGVVACLAVPGIAWWLLLPRVRRLGPILLVAVQTAWILYLVHQHTTSPS</sequence>
<gene>
    <name evidence="2" type="ORF">SAMN05421541_109353</name>
</gene>